<dbReference type="InterPro" id="IPR035919">
    <property type="entry name" value="EAL_sf"/>
</dbReference>
<dbReference type="Gene3D" id="3.20.20.450">
    <property type="entry name" value="EAL domain"/>
    <property type="match status" value="1"/>
</dbReference>
<name>A0A5D4KLN2_9BACI</name>
<dbReference type="GO" id="GO:0071111">
    <property type="term" value="F:cyclic-guanylate-specific phosphodiesterase activity"/>
    <property type="evidence" value="ECO:0007669"/>
    <property type="project" value="InterPro"/>
</dbReference>
<dbReference type="PROSITE" id="PS50883">
    <property type="entry name" value="EAL"/>
    <property type="match status" value="1"/>
</dbReference>
<dbReference type="PANTHER" id="PTHR33121">
    <property type="entry name" value="CYCLIC DI-GMP PHOSPHODIESTERASE PDEF"/>
    <property type="match status" value="1"/>
</dbReference>
<dbReference type="PANTHER" id="PTHR33121:SF70">
    <property type="entry name" value="SIGNALING PROTEIN YKOW"/>
    <property type="match status" value="1"/>
</dbReference>
<dbReference type="InterPro" id="IPR001633">
    <property type="entry name" value="EAL_dom"/>
</dbReference>
<dbReference type="InterPro" id="IPR050706">
    <property type="entry name" value="Cyclic-di-GMP_PDE-like"/>
</dbReference>
<organism evidence="2 3">
    <name type="scientific">Rossellomorea vietnamensis</name>
    <dbReference type="NCBI Taxonomy" id="218284"/>
    <lineage>
        <taxon>Bacteria</taxon>
        <taxon>Bacillati</taxon>
        <taxon>Bacillota</taxon>
        <taxon>Bacilli</taxon>
        <taxon>Bacillales</taxon>
        <taxon>Bacillaceae</taxon>
        <taxon>Rossellomorea</taxon>
    </lineage>
</organism>
<dbReference type="SUPFAM" id="SSF141868">
    <property type="entry name" value="EAL domain-like"/>
    <property type="match status" value="1"/>
</dbReference>
<evidence type="ECO:0000259" key="1">
    <source>
        <dbReference type="PROSITE" id="PS50883"/>
    </source>
</evidence>
<sequence length="339" mass="38982">MKNTCVNCGISIPFYERGFLAIQGETELNIGNLSFSGEKTGIFTYHFNFKEFKELLEMLEELENAISEGEWNAGVSARRQNIRMIPFADLKKRMDKRDEVEFIQNGKLVSYFQPIIELKNEELFGYESLLRSGDQEKEISPGSLFQTADETGLHSFLDQRARETAIRCRKDHLQRGIKSFINFLPSTIYNPEFCLQHTFSYVEKYDVDPADLVFEVVETEQIKDVAHLKKVFDVYRREGMKVALDDVGAGFSTLEMLSKLKPDYVKIDRSYIQNCDHNKANQSFLKDVTRISRELGINVLAEGIERKEELQYCKSLGVELGQGYYIGKPLSEPKVPVMV</sequence>
<evidence type="ECO:0000313" key="2">
    <source>
        <dbReference type="EMBL" id="TYR77749.1"/>
    </source>
</evidence>
<dbReference type="CDD" id="cd01948">
    <property type="entry name" value="EAL"/>
    <property type="match status" value="1"/>
</dbReference>
<feature type="domain" description="EAL" evidence="1">
    <location>
        <begin position="92"/>
        <end position="339"/>
    </location>
</feature>
<dbReference type="SMART" id="SM00052">
    <property type="entry name" value="EAL"/>
    <property type="match status" value="1"/>
</dbReference>
<dbReference type="RefSeq" id="WP_148945337.1">
    <property type="nucleotide sequence ID" value="NZ_JBNIKK010000002.1"/>
</dbReference>
<dbReference type="EMBL" id="VTEH01000001">
    <property type="protein sequence ID" value="TYR77749.1"/>
    <property type="molecule type" value="Genomic_DNA"/>
</dbReference>
<dbReference type="Pfam" id="PF00563">
    <property type="entry name" value="EAL"/>
    <property type="match status" value="1"/>
</dbReference>
<evidence type="ECO:0000313" key="3">
    <source>
        <dbReference type="Proteomes" id="UP000323317"/>
    </source>
</evidence>
<comment type="caution">
    <text evidence="2">The sequence shown here is derived from an EMBL/GenBank/DDBJ whole genome shotgun (WGS) entry which is preliminary data.</text>
</comment>
<dbReference type="AlphaFoldDB" id="A0A5D4KLN2"/>
<protein>
    <submittedName>
        <fullName evidence="2">EAL domain-containing protein</fullName>
    </submittedName>
</protein>
<proteinExistence type="predicted"/>
<dbReference type="Proteomes" id="UP000323317">
    <property type="component" value="Unassembled WGS sequence"/>
</dbReference>
<accession>A0A5D4KLN2</accession>
<reference evidence="2 3" key="1">
    <citation type="submission" date="2019-08" db="EMBL/GenBank/DDBJ databases">
        <title>Bacillus genomes from the desert of Cuatro Cienegas, Coahuila.</title>
        <authorList>
            <person name="Olmedo-Alvarez G."/>
        </authorList>
    </citation>
    <scope>NUCLEOTIDE SEQUENCE [LARGE SCALE GENOMIC DNA]</scope>
    <source>
        <strain evidence="2 3">CH40_1T</strain>
    </source>
</reference>
<gene>
    <name evidence="2" type="ORF">FZC79_02735</name>
</gene>